<evidence type="ECO:0000256" key="2">
    <source>
        <dbReference type="ARBA" id="ARBA00055513"/>
    </source>
</evidence>
<name>A0A8D0L329_SPHPU</name>
<feature type="compositionally biased region" description="Acidic residues" evidence="5">
    <location>
        <begin position="42"/>
        <end position="59"/>
    </location>
</feature>
<feature type="compositionally biased region" description="Acidic residues" evidence="5">
    <location>
        <begin position="1"/>
        <end position="14"/>
    </location>
</feature>
<dbReference type="Pfam" id="PF12496">
    <property type="entry name" value="BNIP2"/>
    <property type="match status" value="1"/>
</dbReference>
<reference evidence="7" key="1">
    <citation type="submission" date="2025-08" db="UniProtKB">
        <authorList>
            <consortium name="Ensembl"/>
        </authorList>
    </citation>
    <scope>IDENTIFICATION</scope>
</reference>
<dbReference type="GO" id="GO:0005634">
    <property type="term" value="C:nucleus"/>
    <property type="evidence" value="ECO:0007669"/>
    <property type="project" value="Ensembl"/>
</dbReference>
<dbReference type="Ensembl" id="ENSSPUT00000004225.1">
    <property type="protein sequence ID" value="ENSSPUP00000003975.1"/>
    <property type="gene ID" value="ENSSPUG00000003069.1"/>
</dbReference>
<comment type="subunit">
    <text evidence="3">Homodimer. Interacts with BCL2, ARHGAP1, MIF and GFER.</text>
</comment>
<dbReference type="PANTHER" id="PTHR12112">
    <property type="entry name" value="BNIP - RELATED"/>
    <property type="match status" value="1"/>
</dbReference>
<gene>
    <name evidence="7" type="primary">BNIPL</name>
</gene>
<dbReference type="Proteomes" id="UP000694392">
    <property type="component" value="Unplaced"/>
</dbReference>
<dbReference type="PROSITE" id="PS50191">
    <property type="entry name" value="CRAL_TRIO"/>
    <property type="match status" value="1"/>
</dbReference>
<dbReference type="GO" id="GO:0005829">
    <property type="term" value="C:cytosol"/>
    <property type="evidence" value="ECO:0007669"/>
    <property type="project" value="Ensembl"/>
</dbReference>
<dbReference type="Gene3D" id="3.40.525.10">
    <property type="entry name" value="CRAL-TRIO lipid binding domain"/>
    <property type="match status" value="1"/>
</dbReference>
<organism evidence="7 8">
    <name type="scientific">Sphenodon punctatus</name>
    <name type="common">Tuatara</name>
    <name type="synonym">Hatteria punctata</name>
    <dbReference type="NCBI Taxonomy" id="8508"/>
    <lineage>
        <taxon>Eukaryota</taxon>
        <taxon>Metazoa</taxon>
        <taxon>Chordata</taxon>
        <taxon>Craniata</taxon>
        <taxon>Vertebrata</taxon>
        <taxon>Euteleostomi</taxon>
        <taxon>Lepidosauria</taxon>
        <taxon>Sphenodontia</taxon>
        <taxon>Sphenodontidae</taxon>
        <taxon>Sphenodon</taxon>
    </lineage>
</organism>
<dbReference type="GeneTree" id="ENSGT00940000161723"/>
<dbReference type="OMA" id="NYPYIME"/>
<dbReference type="AlphaFoldDB" id="A0A8D0L329"/>
<dbReference type="SUPFAM" id="SSF52087">
    <property type="entry name" value="CRAL/TRIO domain"/>
    <property type="match status" value="1"/>
</dbReference>
<reference evidence="7" key="2">
    <citation type="submission" date="2025-09" db="UniProtKB">
        <authorList>
            <consortium name="Ensembl"/>
        </authorList>
    </citation>
    <scope>IDENTIFICATION</scope>
</reference>
<feature type="region of interest" description="Disordered" evidence="5">
    <location>
        <begin position="1"/>
        <end position="68"/>
    </location>
</feature>
<dbReference type="GO" id="GO:0006915">
    <property type="term" value="P:apoptotic process"/>
    <property type="evidence" value="ECO:0007669"/>
    <property type="project" value="UniProtKB-KW"/>
</dbReference>
<dbReference type="CDD" id="cd00170">
    <property type="entry name" value="SEC14"/>
    <property type="match status" value="1"/>
</dbReference>
<dbReference type="SMART" id="SM00516">
    <property type="entry name" value="SEC14"/>
    <property type="match status" value="1"/>
</dbReference>
<dbReference type="GO" id="GO:0042802">
    <property type="term" value="F:identical protein binding"/>
    <property type="evidence" value="ECO:0007669"/>
    <property type="project" value="Ensembl"/>
</dbReference>
<dbReference type="InterPro" id="IPR022181">
    <property type="entry name" value="Bcl2-/adenovirus-E1B"/>
</dbReference>
<dbReference type="InterPro" id="IPR001251">
    <property type="entry name" value="CRAL-TRIO_dom"/>
</dbReference>
<dbReference type="GO" id="GO:0008285">
    <property type="term" value="P:negative regulation of cell population proliferation"/>
    <property type="evidence" value="ECO:0007669"/>
    <property type="project" value="Ensembl"/>
</dbReference>
<comment type="function">
    <text evidence="2">May be a bridge molecule between BCL2 and ARHGAP1/CDC42 in promoting cell death.</text>
</comment>
<dbReference type="InterPro" id="IPR036865">
    <property type="entry name" value="CRAL-TRIO_dom_sf"/>
</dbReference>
<evidence type="ECO:0000256" key="1">
    <source>
        <dbReference type="ARBA" id="ARBA00022703"/>
    </source>
</evidence>
<evidence type="ECO:0000313" key="7">
    <source>
        <dbReference type="Ensembl" id="ENSSPUP00000003975.1"/>
    </source>
</evidence>
<sequence length="258" mass="29451">SIDDMELKEEWQDEEFPRLALDRAEGSMQSGDFPMYTPEGSVDLDVDELETPSESEQPEGSDAGHEFDWEDSWVPPLGTLGASDKRERLNQPWLCGSPFLLGHRFVGSSPIQNPVVQGYYGEGLNAVILFASCYLPDGSTPNYPYVMENLFRYIIGTLELMVAENYMLVCLNGATPRRRLPPFHWVKQCYRTINRRLRKNLKALIIVHPAWYVKALMALIRPFISSKFRRKVQFVGSLGELSQLIPLEKAHIPECVRQ</sequence>
<dbReference type="PANTHER" id="PTHR12112:SF21">
    <property type="entry name" value="BCL-2_ADENOVIRUS E1B 19 KDA-INTERACTING PROTEIN 2-LIKE PROTEIN"/>
    <property type="match status" value="1"/>
</dbReference>
<evidence type="ECO:0000256" key="5">
    <source>
        <dbReference type="SAM" id="MobiDB-lite"/>
    </source>
</evidence>
<feature type="domain" description="CRAL-TRIO" evidence="6">
    <location>
        <begin position="148"/>
        <end position="258"/>
    </location>
</feature>
<feature type="compositionally biased region" description="Basic and acidic residues" evidence="5">
    <location>
        <begin position="15"/>
        <end position="25"/>
    </location>
</feature>
<proteinExistence type="predicted"/>
<protein>
    <recommendedName>
        <fullName evidence="4">Bcl-2/adenovirus E1B 19 kDa-interacting protein 2-like protein</fullName>
    </recommendedName>
</protein>
<keyword evidence="8" id="KW-1185">Reference proteome</keyword>
<evidence type="ECO:0000256" key="3">
    <source>
        <dbReference type="ARBA" id="ARBA00065286"/>
    </source>
</evidence>
<dbReference type="FunFam" id="3.40.525.10:FF:000012">
    <property type="entry name" value="bcl-2/adenovirus E1B 19 kDa-interacting protein 2-like protein"/>
    <property type="match status" value="1"/>
</dbReference>
<evidence type="ECO:0000256" key="4">
    <source>
        <dbReference type="ARBA" id="ARBA00073394"/>
    </source>
</evidence>
<dbReference type="Pfam" id="PF13716">
    <property type="entry name" value="CRAL_TRIO_2"/>
    <property type="match status" value="1"/>
</dbReference>
<evidence type="ECO:0000259" key="6">
    <source>
        <dbReference type="PROSITE" id="PS50191"/>
    </source>
</evidence>
<dbReference type="GO" id="GO:0040009">
    <property type="term" value="P:regulation of growth rate"/>
    <property type="evidence" value="ECO:0007669"/>
    <property type="project" value="Ensembl"/>
</dbReference>
<evidence type="ECO:0000313" key="8">
    <source>
        <dbReference type="Proteomes" id="UP000694392"/>
    </source>
</evidence>
<accession>A0A8D0L329</accession>
<keyword evidence="1" id="KW-0053">Apoptosis</keyword>